<sequence length="230" mass="25177">MPPPRQALPPWSSESYLDDHSPLSAVSCPLTGITCPCLAHDNTLLLRLIGQHPSHFPGSSSPTVRQPPRSLYYATEGYWNYALSEDYYYVHLIPTGPGPILRPSSIVVLASKPVFGLISHQGKEADVIGHKEMMWKFGKVKIDDGALKHGGADDEEPAVEDPAFGTAREAHFDKKMRVLQWAQRQGWPGAEGPPVPKGAARPTGYGECQDSDLSEAAADQHKWDKEKLSA</sequence>
<protein>
    <submittedName>
        <fullName evidence="2">Uncharacterized protein</fullName>
    </submittedName>
</protein>
<feature type="compositionally biased region" description="Basic and acidic residues" evidence="1">
    <location>
        <begin position="218"/>
        <end position="230"/>
    </location>
</feature>
<reference evidence="2 3" key="1">
    <citation type="journal article" date="2021" name="Environ. Microbiol.">
        <title>Gene family expansions and transcriptome signatures uncover fungal adaptations to wood decay.</title>
        <authorList>
            <person name="Hage H."/>
            <person name="Miyauchi S."/>
            <person name="Viragh M."/>
            <person name="Drula E."/>
            <person name="Min B."/>
            <person name="Chaduli D."/>
            <person name="Navarro D."/>
            <person name="Favel A."/>
            <person name="Norest M."/>
            <person name="Lesage-Meessen L."/>
            <person name="Balint B."/>
            <person name="Merenyi Z."/>
            <person name="de Eugenio L."/>
            <person name="Morin E."/>
            <person name="Martinez A.T."/>
            <person name="Baldrian P."/>
            <person name="Stursova M."/>
            <person name="Martinez M.J."/>
            <person name="Novotny C."/>
            <person name="Magnuson J.K."/>
            <person name="Spatafora J.W."/>
            <person name="Maurice S."/>
            <person name="Pangilinan J."/>
            <person name="Andreopoulos W."/>
            <person name="LaButti K."/>
            <person name="Hundley H."/>
            <person name="Na H."/>
            <person name="Kuo A."/>
            <person name="Barry K."/>
            <person name="Lipzen A."/>
            <person name="Henrissat B."/>
            <person name="Riley R."/>
            <person name="Ahrendt S."/>
            <person name="Nagy L.G."/>
            <person name="Grigoriev I.V."/>
            <person name="Martin F."/>
            <person name="Rosso M.N."/>
        </authorList>
    </citation>
    <scope>NUCLEOTIDE SEQUENCE [LARGE SCALE GENOMIC DNA]</scope>
    <source>
        <strain evidence="2 3">CIRM-BRFM 1785</strain>
    </source>
</reference>
<evidence type="ECO:0000313" key="2">
    <source>
        <dbReference type="EMBL" id="KAH9837760.1"/>
    </source>
</evidence>
<dbReference type="Proteomes" id="UP000814176">
    <property type="component" value="Unassembled WGS sequence"/>
</dbReference>
<organism evidence="2 3">
    <name type="scientific">Rhodofomes roseus</name>
    <dbReference type="NCBI Taxonomy" id="34475"/>
    <lineage>
        <taxon>Eukaryota</taxon>
        <taxon>Fungi</taxon>
        <taxon>Dikarya</taxon>
        <taxon>Basidiomycota</taxon>
        <taxon>Agaricomycotina</taxon>
        <taxon>Agaricomycetes</taxon>
        <taxon>Polyporales</taxon>
        <taxon>Rhodofomes</taxon>
    </lineage>
</organism>
<proteinExistence type="predicted"/>
<dbReference type="GeneID" id="72009666"/>
<evidence type="ECO:0000313" key="3">
    <source>
        <dbReference type="Proteomes" id="UP000814176"/>
    </source>
</evidence>
<name>A0ABQ8KIU8_9APHY</name>
<accession>A0ABQ8KIU8</accession>
<keyword evidence="3" id="KW-1185">Reference proteome</keyword>
<gene>
    <name evidence="2" type="ORF">C8Q71DRAFT_906722</name>
</gene>
<dbReference type="RefSeq" id="XP_047779798.1">
    <property type="nucleotide sequence ID" value="XM_047928934.1"/>
</dbReference>
<dbReference type="EMBL" id="JADCUA010000008">
    <property type="protein sequence ID" value="KAH9837760.1"/>
    <property type="molecule type" value="Genomic_DNA"/>
</dbReference>
<comment type="caution">
    <text evidence="2">The sequence shown here is derived from an EMBL/GenBank/DDBJ whole genome shotgun (WGS) entry which is preliminary data.</text>
</comment>
<feature type="region of interest" description="Disordered" evidence="1">
    <location>
        <begin position="183"/>
        <end position="230"/>
    </location>
</feature>
<evidence type="ECO:0000256" key="1">
    <source>
        <dbReference type="SAM" id="MobiDB-lite"/>
    </source>
</evidence>